<evidence type="ECO:0000256" key="1">
    <source>
        <dbReference type="SAM" id="Phobius"/>
    </source>
</evidence>
<protein>
    <submittedName>
        <fullName evidence="2">Uncharacterized protein</fullName>
    </submittedName>
</protein>
<evidence type="ECO:0000313" key="2">
    <source>
        <dbReference type="EMBL" id="SVA62199.1"/>
    </source>
</evidence>
<keyword evidence="1" id="KW-1133">Transmembrane helix</keyword>
<sequence length="490" mass="55445">MPENEDEDARFNTYVISSLAVTSALLLLLPMTFVIGKDTAYSAYEEDDFYQLSDMRDTFSNEERYFVANTMSTPMLVNDWKDPHRTLLAIIGPEKPIDDTEANEIYKFVTERGGKVIVAADNTNANRLASMFGITFFNSPMLDEKQHWVVHDQQGQASAISWKNVWSASSVKQDVDQMSPGALMQGCTTFQIENYVPTDCRIPIMFRSPTGLKFEPLLRDAEDPNHRKVMTLAKASPSAFIDIEGNGDPTDLRNPAPGDLKLVMRFDYPGIEVFDELPTESRGALSTGVGELEVTGSIVFVSDEEAFSNLLWKLGVAEGEGLSKDCKSVGDYTLNNCWTREILNNNEWDGNQRYFRLLVHDMMEFDNINLSAQIRQGDSTGDKSNFQVVFDESRHVTGVVSAPFVETMSTVVLLTSNEFLKWLVVLNVGLLLLVAMMVVPERENWRHVFDLTRFNQRPNKLDPSSYRKRVQQALFTKIRVQIDLTRDEMA</sequence>
<accession>A0A381XBS5</accession>
<keyword evidence="1" id="KW-0472">Membrane</keyword>
<organism evidence="2">
    <name type="scientific">marine metagenome</name>
    <dbReference type="NCBI Taxonomy" id="408172"/>
    <lineage>
        <taxon>unclassified sequences</taxon>
        <taxon>metagenomes</taxon>
        <taxon>ecological metagenomes</taxon>
    </lineage>
</organism>
<feature type="transmembrane region" description="Helical" evidence="1">
    <location>
        <begin position="12"/>
        <end position="35"/>
    </location>
</feature>
<dbReference type="EMBL" id="UINC01014609">
    <property type="protein sequence ID" value="SVA62199.1"/>
    <property type="molecule type" value="Genomic_DNA"/>
</dbReference>
<reference evidence="2" key="1">
    <citation type="submission" date="2018-05" db="EMBL/GenBank/DDBJ databases">
        <authorList>
            <person name="Lanie J.A."/>
            <person name="Ng W.-L."/>
            <person name="Kazmierczak K.M."/>
            <person name="Andrzejewski T.M."/>
            <person name="Davidsen T.M."/>
            <person name="Wayne K.J."/>
            <person name="Tettelin H."/>
            <person name="Glass J.I."/>
            <person name="Rusch D."/>
            <person name="Podicherti R."/>
            <person name="Tsui H.-C.T."/>
            <person name="Winkler M.E."/>
        </authorList>
    </citation>
    <scope>NUCLEOTIDE SEQUENCE</scope>
</reference>
<dbReference type="AlphaFoldDB" id="A0A381XBS5"/>
<proteinExistence type="predicted"/>
<gene>
    <name evidence="2" type="ORF">METZ01_LOCUS115053</name>
</gene>
<feature type="non-terminal residue" evidence="2">
    <location>
        <position position="490"/>
    </location>
</feature>
<keyword evidence="1" id="KW-0812">Transmembrane</keyword>
<name>A0A381XBS5_9ZZZZ</name>